<comment type="caution">
    <text evidence="1">The sequence shown here is derived from an EMBL/GenBank/DDBJ whole genome shotgun (WGS) entry which is preliminary data.</text>
</comment>
<keyword evidence="2" id="KW-1185">Reference proteome</keyword>
<dbReference type="EMBL" id="FXXC01000001">
    <property type="protein sequence ID" value="SMR91754.1"/>
    <property type="molecule type" value="Genomic_DNA"/>
</dbReference>
<reference evidence="1 2" key="1">
    <citation type="submission" date="2017-05" db="EMBL/GenBank/DDBJ databases">
        <authorList>
            <person name="Varghese N."/>
            <person name="Submissions S."/>
        </authorList>
    </citation>
    <scope>NUCLEOTIDE SEQUENCE [LARGE SCALE GENOMIC DNA]</scope>
    <source>
        <strain evidence="1 2">MACB1020</strain>
    </source>
</reference>
<evidence type="ECO:0000313" key="1">
    <source>
        <dbReference type="EMBL" id="SMR91754.1"/>
    </source>
</evidence>
<dbReference type="RefSeq" id="WP_015908728.1">
    <property type="nucleotide sequence ID" value="NZ_FUZJ01000001.1"/>
</dbReference>
<accession>A0ABY1S625</accession>
<organism evidence="1 2">
    <name type="scientific">Caldicellulosiruptor bescii</name>
    <name type="common">Anaerocellum thermophilum</name>
    <dbReference type="NCBI Taxonomy" id="31899"/>
    <lineage>
        <taxon>Bacteria</taxon>
        <taxon>Bacillati</taxon>
        <taxon>Bacillota</taxon>
        <taxon>Bacillota incertae sedis</taxon>
        <taxon>Caldicellulosiruptorales</taxon>
        <taxon>Caldicellulosiruptoraceae</taxon>
        <taxon>Caldicellulosiruptor</taxon>
    </lineage>
</organism>
<gene>
    <name evidence="1" type="ORF">SAMN05216240_0632</name>
</gene>
<proteinExistence type="predicted"/>
<name>A0ABY1S625_CALBS</name>
<sequence length="112" mass="13539">MDYVKVFEKGSFNEVEITKLNLDELRTLRADLTIILGKVNFYLNYGVYPEYPTKKYTIRVLRNDVFVPRKNADQELVRQQLLELLKYIDWRIRDMELDLQEQLQEQHQKKTA</sequence>
<dbReference type="Proteomes" id="UP000196803">
    <property type="component" value="Unassembled WGS sequence"/>
</dbReference>
<protein>
    <submittedName>
        <fullName evidence="1">Uncharacterized protein</fullName>
    </submittedName>
</protein>
<evidence type="ECO:0000313" key="2">
    <source>
        <dbReference type="Proteomes" id="UP000196803"/>
    </source>
</evidence>
<dbReference type="GeneID" id="31773764"/>